<keyword evidence="4" id="KW-0496">Mitochondrion</keyword>
<dbReference type="GO" id="GO:0004519">
    <property type="term" value="F:endonuclease activity"/>
    <property type="evidence" value="ECO:0007669"/>
    <property type="project" value="InterPro"/>
</dbReference>
<sequence>MTETAFLLIPIISPQPNSSTPAKNKESKPKKNKSNKKSQNKSKSKSTVKLTKKEFGILLEKFVGIIDGDGYFDIGPQKQYCKNPNRVPKATIRIRLGINLQAKDKPLLDYLSAALNIGNVDYQKTKDQYRLLIYKTETIQVVHSFLVKNQIEFLTYERRKQYFRFKYIIENHIRHWENFNQEEVDKLFEKTNKQYHFTELVKLPYYNNWLVGFTIAEGSFHIKEKGTVHFSIVQSGHEDYHIIKAIHYFIKGPDSFDHIINPEEIMVYRISFSAKEDLKIIIGFYNHNKLLGLKLIQYTKWLAYINKHNTLEFKKRIKNNSKKAILP</sequence>
<name>A0A7G7YDS1_9APHY</name>
<geneLocation type="mitochondrion" evidence="4"/>
<evidence type="ECO:0000256" key="1">
    <source>
        <dbReference type="ARBA" id="ARBA00002670"/>
    </source>
</evidence>
<organism evidence="4">
    <name type="scientific">Wolfiporia cocos</name>
    <dbReference type="NCBI Taxonomy" id="81056"/>
    <lineage>
        <taxon>Eukaryota</taxon>
        <taxon>Fungi</taxon>
        <taxon>Dikarya</taxon>
        <taxon>Basidiomycota</taxon>
        <taxon>Agaricomycotina</taxon>
        <taxon>Agaricomycetes</taxon>
        <taxon>Polyporales</taxon>
        <taxon>Phaeolaceae</taxon>
        <taxon>Wolfiporia</taxon>
    </lineage>
</organism>
<dbReference type="GeneID" id="59143079"/>
<reference evidence="4" key="1">
    <citation type="journal article" date="2020" name="Front. Microbiol.">
        <title>Characterization of Two Mitochondrial Genomes and Gene Expression Analysis Reveal Clues for Variations, Evolution, and Large-Sclerotium Formation in Medical Fungus Wolfiporia cocos.</title>
        <authorList>
            <person name="Chen M."/>
            <person name="Chen N."/>
            <person name="Wu T."/>
            <person name="Bian Y."/>
            <person name="Deng Y."/>
            <person name="Xu Z."/>
        </authorList>
    </citation>
    <scope>NUCLEOTIDE SEQUENCE</scope>
    <source>
        <strain evidence="4">BL16</strain>
    </source>
</reference>
<evidence type="ECO:0000313" key="4">
    <source>
        <dbReference type="EMBL" id="QNH92641.1"/>
    </source>
</evidence>
<dbReference type="SUPFAM" id="SSF55608">
    <property type="entry name" value="Homing endonucleases"/>
    <property type="match status" value="2"/>
</dbReference>
<dbReference type="InterPro" id="IPR051289">
    <property type="entry name" value="LAGLIDADG_Endonuclease"/>
</dbReference>
<feature type="domain" description="Homing endonuclease LAGLIDADG" evidence="3">
    <location>
        <begin position="210"/>
        <end position="303"/>
    </location>
</feature>
<feature type="compositionally biased region" description="Basic residues" evidence="2">
    <location>
        <begin position="30"/>
        <end position="46"/>
    </location>
</feature>
<accession>A0A7G7YDS1</accession>
<dbReference type="InterPro" id="IPR027434">
    <property type="entry name" value="Homing_endonucl"/>
</dbReference>
<evidence type="ECO:0000259" key="3">
    <source>
        <dbReference type="Pfam" id="PF00961"/>
    </source>
</evidence>
<dbReference type="GO" id="GO:0005739">
    <property type="term" value="C:mitochondrion"/>
    <property type="evidence" value="ECO:0007669"/>
    <property type="project" value="UniProtKB-ARBA"/>
</dbReference>
<dbReference type="AlphaFoldDB" id="A0A7G7YDS1"/>
<dbReference type="PANTHER" id="PTHR36181">
    <property type="entry name" value="INTRON-ENCODED ENDONUCLEASE AI3-RELATED"/>
    <property type="match status" value="1"/>
</dbReference>
<dbReference type="PANTHER" id="PTHR36181:SF2">
    <property type="entry name" value="INTRON-ENCODED ENDONUCLEASE AI3-RELATED"/>
    <property type="match status" value="1"/>
</dbReference>
<feature type="domain" description="Homing endonuclease LAGLIDADG" evidence="3">
    <location>
        <begin position="63"/>
        <end position="168"/>
    </location>
</feature>
<gene>
    <name evidence="4" type="primary">orf5</name>
</gene>
<feature type="region of interest" description="Disordered" evidence="2">
    <location>
        <begin position="10"/>
        <end position="47"/>
    </location>
</feature>
<dbReference type="Pfam" id="PF00961">
    <property type="entry name" value="LAGLIDADG_1"/>
    <property type="match status" value="2"/>
</dbReference>
<dbReference type="RefSeq" id="YP_009926577.1">
    <property type="nucleotide sequence ID" value="NC_050681.1"/>
</dbReference>
<comment type="function">
    <text evidence="1">Mitochondrial DNA endonuclease involved in intron homing.</text>
</comment>
<proteinExistence type="predicted"/>
<evidence type="ECO:0000256" key="2">
    <source>
        <dbReference type="SAM" id="MobiDB-lite"/>
    </source>
</evidence>
<protein>
    <recommendedName>
        <fullName evidence="3">Homing endonuclease LAGLIDADG domain-containing protein</fullName>
    </recommendedName>
</protein>
<dbReference type="EMBL" id="MT079861">
    <property type="protein sequence ID" value="QNH92641.1"/>
    <property type="molecule type" value="Genomic_DNA"/>
</dbReference>
<dbReference type="InterPro" id="IPR004860">
    <property type="entry name" value="LAGLIDADG_dom"/>
</dbReference>
<dbReference type="Gene3D" id="3.10.28.10">
    <property type="entry name" value="Homing endonucleases"/>
    <property type="match status" value="2"/>
</dbReference>